<dbReference type="EMBL" id="JBHUII010000013">
    <property type="protein sequence ID" value="MFD2207790.1"/>
    <property type="molecule type" value="Genomic_DNA"/>
</dbReference>
<dbReference type="Pfam" id="PF08904">
    <property type="entry name" value="EipB_like"/>
    <property type="match status" value="1"/>
</dbReference>
<feature type="transmembrane region" description="Helical" evidence="1">
    <location>
        <begin position="12"/>
        <end position="31"/>
    </location>
</feature>
<evidence type="ECO:0000313" key="3">
    <source>
        <dbReference type="Proteomes" id="UP001597294"/>
    </source>
</evidence>
<comment type="caution">
    <text evidence="2">The sequence shown here is derived from an EMBL/GenBank/DDBJ whole genome shotgun (WGS) entry which is preliminary data.</text>
</comment>
<evidence type="ECO:0000256" key="1">
    <source>
        <dbReference type="SAM" id="Phobius"/>
    </source>
</evidence>
<sequence length="279" mass="30619">MVSYNCENQRSFFYVASCALNIAILAIAILGSKAVQASPAGVDLLPHNAVYRLGLNTSQEGAINSMKGRIVYDWTSDCKGWIVKSDLDMDIAYSNGKSIQMATRFSTWEAQDGSKFRFAVHQGDNVSGPSSFIGRAIRNEADNMVTVDITGSDHKTSVLNGVLFPTDFLVEIISEAKKGTQSINYPVFDGTTELEAFNVSAVMLPLEAKSDFPEMEGLAAWRVFLAYYDQKDGSTLPVQEQSLLLYENGVVTDIELDFGDFTVAGNLIEFESRKLPVCK</sequence>
<organism evidence="2 3">
    <name type="scientific">Kiloniella antarctica</name>
    <dbReference type="NCBI Taxonomy" id="1550907"/>
    <lineage>
        <taxon>Bacteria</taxon>
        <taxon>Pseudomonadati</taxon>
        <taxon>Pseudomonadota</taxon>
        <taxon>Alphaproteobacteria</taxon>
        <taxon>Rhodospirillales</taxon>
        <taxon>Kiloniellaceae</taxon>
        <taxon>Kiloniella</taxon>
    </lineage>
</organism>
<keyword evidence="1" id="KW-0812">Transmembrane</keyword>
<keyword evidence="3" id="KW-1185">Reference proteome</keyword>
<dbReference type="Proteomes" id="UP001597294">
    <property type="component" value="Unassembled WGS sequence"/>
</dbReference>
<proteinExistence type="predicted"/>
<name>A0ABW5BSA1_9PROT</name>
<dbReference type="RefSeq" id="WP_380254784.1">
    <property type="nucleotide sequence ID" value="NZ_JBHUII010000013.1"/>
</dbReference>
<keyword evidence="1" id="KW-0472">Membrane</keyword>
<dbReference type="InterPro" id="IPR015000">
    <property type="entry name" value="EipB-like"/>
</dbReference>
<reference evidence="3" key="1">
    <citation type="journal article" date="2019" name="Int. J. Syst. Evol. Microbiol.">
        <title>The Global Catalogue of Microorganisms (GCM) 10K type strain sequencing project: providing services to taxonomists for standard genome sequencing and annotation.</title>
        <authorList>
            <consortium name="The Broad Institute Genomics Platform"/>
            <consortium name="The Broad Institute Genome Sequencing Center for Infectious Disease"/>
            <person name="Wu L."/>
            <person name="Ma J."/>
        </authorList>
    </citation>
    <scope>NUCLEOTIDE SEQUENCE [LARGE SCALE GENOMIC DNA]</scope>
    <source>
        <strain evidence="3">CGMCC 4.7192</strain>
    </source>
</reference>
<protein>
    <submittedName>
        <fullName evidence="2">EipB family protein</fullName>
    </submittedName>
</protein>
<gene>
    <name evidence="2" type="ORF">ACFSKO_19420</name>
</gene>
<accession>A0ABW5BSA1</accession>
<evidence type="ECO:0000313" key="2">
    <source>
        <dbReference type="EMBL" id="MFD2207790.1"/>
    </source>
</evidence>
<keyword evidence="1" id="KW-1133">Transmembrane helix</keyword>